<accession>F6EI79</accession>
<dbReference type="InterPro" id="IPR007037">
    <property type="entry name" value="SIP_rossman_dom"/>
</dbReference>
<dbReference type="GO" id="GO:0016491">
    <property type="term" value="F:oxidoreductase activity"/>
    <property type="evidence" value="ECO:0007669"/>
    <property type="project" value="InterPro"/>
</dbReference>
<feature type="domain" description="FAD-binding FR-type" evidence="1">
    <location>
        <begin position="3"/>
        <end position="108"/>
    </location>
</feature>
<dbReference type="PROSITE" id="PS51384">
    <property type="entry name" value="FAD_FR"/>
    <property type="match status" value="1"/>
</dbReference>
<keyword evidence="3" id="KW-1185">Reference proteome</keyword>
<dbReference type="PANTHER" id="PTHR30157:SF0">
    <property type="entry name" value="NADPH-DEPENDENT FERRIC-CHELATE REDUCTASE"/>
    <property type="match status" value="1"/>
</dbReference>
<dbReference type="InterPro" id="IPR017927">
    <property type="entry name" value="FAD-bd_FR_type"/>
</dbReference>
<evidence type="ECO:0000313" key="2">
    <source>
        <dbReference type="EMBL" id="AEF41186.1"/>
    </source>
</evidence>
<dbReference type="eggNOG" id="COG2375">
    <property type="taxonomic scope" value="Bacteria"/>
</dbReference>
<dbReference type="InterPro" id="IPR017938">
    <property type="entry name" value="Riboflavin_synthase-like_b-brl"/>
</dbReference>
<dbReference type="InterPro" id="IPR039261">
    <property type="entry name" value="FNR_nucleotide-bd"/>
</dbReference>
<dbReference type="CDD" id="cd06193">
    <property type="entry name" value="siderophore_interacting"/>
    <property type="match status" value="1"/>
</dbReference>
<dbReference type="KEGG" id="asd:AS9A_2739"/>
<dbReference type="AlphaFoldDB" id="F6EI79"/>
<organism evidence="2 3">
    <name type="scientific">Hoyosella subflava (strain DSM 45089 / JCM 17490 / NBRC 109087 / DQS3-9A1)</name>
    <name type="common">Amycolicicoccus subflavus</name>
    <dbReference type="NCBI Taxonomy" id="443218"/>
    <lineage>
        <taxon>Bacteria</taxon>
        <taxon>Bacillati</taxon>
        <taxon>Actinomycetota</taxon>
        <taxon>Actinomycetes</taxon>
        <taxon>Mycobacteriales</taxon>
        <taxon>Hoyosellaceae</taxon>
        <taxon>Hoyosella</taxon>
    </lineage>
</organism>
<sequence length="258" mass="28211">MARRVTTLHVTRTEQLTPHLVRVHLGDPDFGEFQPSEFTDSYVKLHFGAEHDPTLRTYTVRSVDPVNREIAIDFVVHGDEGIAGPWAASAEPGTRVRMYGPGGAYKPRSDADWHLLAGDESAIPAIGAAVEALPAGAKAFAIIEVADSDDEIELPTAADLAVQWVHRGAASNQVADGAAGDNAPLIEAVRALPWLPGNAHVFIHGEAQAVMHNLRRYVRKERGVTAEWASISGYWRRGRNEEAFRVWRKELAEVEAKG</sequence>
<reference evidence="2 3" key="1">
    <citation type="journal article" date="2011" name="J. Bacteriol.">
        <title>Complete genome sequence of Amycolicicoccus subflavus DQS3-9A1T, an actinomycete isolated from crude oil-polluted soil.</title>
        <authorList>
            <person name="Cai M."/>
            <person name="Chen W.M."/>
            <person name="Nie Y."/>
            <person name="Chi C.Q."/>
            <person name="Wang Y.N."/>
            <person name="Tang Y.Q."/>
            <person name="Li G.Y."/>
            <person name="Wu X.L."/>
        </authorList>
    </citation>
    <scope>NUCLEOTIDE SEQUENCE [LARGE SCALE GENOMIC DNA]</scope>
    <source>
        <strain evidence="3">DSM 45089 / DQS3-9A1</strain>
    </source>
</reference>
<dbReference type="RefSeq" id="WP_013807535.1">
    <property type="nucleotide sequence ID" value="NC_015564.1"/>
</dbReference>
<gene>
    <name evidence="2" type="ordered locus">AS9A_2739</name>
</gene>
<dbReference type="Gene3D" id="2.40.30.10">
    <property type="entry name" value="Translation factors"/>
    <property type="match status" value="1"/>
</dbReference>
<dbReference type="Gene3D" id="3.40.50.80">
    <property type="entry name" value="Nucleotide-binding domain of ferredoxin-NADP reductase (FNR) module"/>
    <property type="match status" value="1"/>
</dbReference>
<dbReference type="Pfam" id="PF04954">
    <property type="entry name" value="SIP"/>
    <property type="match status" value="1"/>
</dbReference>
<name>F6EI79_HOYSD</name>
<protein>
    <submittedName>
        <fullName evidence="2">ViuB protein</fullName>
    </submittedName>
</protein>
<evidence type="ECO:0000313" key="3">
    <source>
        <dbReference type="Proteomes" id="UP000009235"/>
    </source>
</evidence>
<dbReference type="Proteomes" id="UP000009235">
    <property type="component" value="Chromosome"/>
</dbReference>
<dbReference type="PANTHER" id="PTHR30157">
    <property type="entry name" value="FERRIC REDUCTASE, NADPH-DEPENDENT"/>
    <property type="match status" value="1"/>
</dbReference>
<dbReference type="Pfam" id="PF08021">
    <property type="entry name" value="FAD_binding_9"/>
    <property type="match status" value="1"/>
</dbReference>
<dbReference type="EMBL" id="CP002786">
    <property type="protein sequence ID" value="AEF41186.1"/>
    <property type="molecule type" value="Genomic_DNA"/>
</dbReference>
<evidence type="ECO:0000259" key="1">
    <source>
        <dbReference type="PROSITE" id="PS51384"/>
    </source>
</evidence>
<proteinExistence type="predicted"/>
<dbReference type="InterPro" id="IPR013113">
    <property type="entry name" value="SIP_FAD-bd"/>
</dbReference>
<dbReference type="InterPro" id="IPR039374">
    <property type="entry name" value="SIP_fam"/>
</dbReference>
<dbReference type="OrthoDB" id="9814826at2"/>
<dbReference type="SUPFAM" id="SSF63380">
    <property type="entry name" value="Riboflavin synthase domain-like"/>
    <property type="match status" value="1"/>
</dbReference>
<dbReference type="HOGENOM" id="CLU_040923_2_1_11"/>
<dbReference type="STRING" id="443218.AS9A_2739"/>